<dbReference type="AlphaFoldDB" id="A0A9W8UJ38"/>
<dbReference type="InterPro" id="IPR011009">
    <property type="entry name" value="Kinase-like_dom_sf"/>
</dbReference>
<dbReference type="Proteomes" id="UP001144673">
    <property type="component" value="Chromosome 3"/>
</dbReference>
<dbReference type="InterPro" id="IPR051678">
    <property type="entry name" value="AGP_Transferase"/>
</dbReference>
<evidence type="ECO:0000313" key="3">
    <source>
        <dbReference type="EMBL" id="KAJ4147338.1"/>
    </source>
</evidence>
<gene>
    <name evidence="3" type="ORF">LMH87_001869</name>
</gene>
<organism evidence="3 4">
    <name type="scientific">Akanthomyces muscarius</name>
    <name type="common">Entomopathogenic fungus</name>
    <name type="synonym">Lecanicillium muscarium</name>
    <dbReference type="NCBI Taxonomy" id="2231603"/>
    <lineage>
        <taxon>Eukaryota</taxon>
        <taxon>Fungi</taxon>
        <taxon>Dikarya</taxon>
        <taxon>Ascomycota</taxon>
        <taxon>Pezizomycotina</taxon>
        <taxon>Sordariomycetes</taxon>
        <taxon>Hypocreomycetidae</taxon>
        <taxon>Hypocreales</taxon>
        <taxon>Cordycipitaceae</taxon>
        <taxon>Akanthomyces</taxon>
    </lineage>
</organism>
<sequence length="446" mass="50543">MGQDLFPDGAVIQHIFEEAIPDYRISILLQDWNKCIFKVDPDASLTGRYKRPVVVRLETTEQCTVSEFALTAELQRLASDTLPGTVPAVLQFGKVSSAGGLEYCFSIVEFVEGVTLDSVWADLNETSKEAVVNDIIDALKLLHARGLRDENLQTVLEQAADNQKDVRAPKTLYFGGAHTMSLTIGEALLDAIMERWKLKQPFCDVAKEENLKSITIKSRFSDLGSVTIGQHEMGQWLEEAVLCHNDLTPNNILLKRTSTSSSENSTEYRLAAIIDWELAGLYPAAYETQLQDTYLAGGNRHVSFYLMMKKAMKDIVPCNQAQQTLLQAMELIYESKHRYLYKGSKIPAHIRTRFLKYCNLTRDQDVFAGWVNETDDVPEYDADAIQQIEDDVIAETMARWAVEEQAEKEKAQKENSEQEQSEQEQAEQKQLEKEKIELEQVEREAT</sequence>
<dbReference type="InterPro" id="IPR002575">
    <property type="entry name" value="Aminoglycoside_PTrfase"/>
</dbReference>
<dbReference type="Pfam" id="PF01636">
    <property type="entry name" value="APH"/>
    <property type="match status" value="2"/>
</dbReference>
<name>A0A9W8UJ38_AKAMU</name>
<feature type="domain" description="Aminoglycoside phosphotransferase" evidence="2">
    <location>
        <begin position="236"/>
        <end position="287"/>
    </location>
</feature>
<keyword evidence="4" id="KW-1185">Reference proteome</keyword>
<feature type="compositionally biased region" description="Basic and acidic residues" evidence="1">
    <location>
        <begin position="426"/>
        <end position="446"/>
    </location>
</feature>
<feature type="compositionally biased region" description="Basic and acidic residues" evidence="1">
    <location>
        <begin position="403"/>
        <end position="416"/>
    </location>
</feature>
<dbReference type="EMBL" id="JAJHUN010000010">
    <property type="protein sequence ID" value="KAJ4147338.1"/>
    <property type="molecule type" value="Genomic_DNA"/>
</dbReference>
<feature type="domain" description="Aminoglycoside phosphotransferase" evidence="2">
    <location>
        <begin position="70"/>
        <end position="169"/>
    </location>
</feature>
<dbReference type="PANTHER" id="PTHR21310">
    <property type="entry name" value="AMINOGLYCOSIDE PHOSPHOTRANSFERASE-RELATED-RELATED"/>
    <property type="match status" value="1"/>
</dbReference>
<evidence type="ECO:0000313" key="4">
    <source>
        <dbReference type="Proteomes" id="UP001144673"/>
    </source>
</evidence>
<proteinExistence type="predicted"/>
<evidence type="ECO:0000256" key="1">
    <source>
        <dbReference type="SAM" id="MobiDB-lite"/>
    </source>
</evidence>
<dbReference type="GeneID" id="80889028"/>
<protein>
    <recommendedName>
        <fullName evidence="2">Aminoglycoside phosphotransferase domain-containing protein</fullName>
    </recommendedName>
</protein>
<feature type="region of interest" description="Disordered" evidence="1">
    <location>
        <begin position="403"/>
        <end position="446"/>
    </location>
</feature>
<dbReference type="KEGG" id="amus:LMH87_001869"/>
<accession>A0A9W8UJ38</accession>
<evidence type="ECO:0000259" key="2">
    <source>
        <dbReference type="Pfam" id="PF01636"/>
    </source>
</evidence>
<reference evidence="3" key="1">
    <citation type="journal article" date="2023" name="Access Microbiol">
        <title>De-novo genome assembly for Akanthomyces muscarius, a biocontrol agent of insect agricultural pests.</title>
        <authorList>
            <person name="Erdos Z."/>
            <person name="Studholme D.J."/>
            <person name="Raymond B."/>
            <person name="Sharma M."/>
        </authorList>
    </citation>
    <scope>NUCLEOTIDE SEQUENCE</scope>
    <source>
        <strain evidence="3">Ve6</strain>
    </source>
</reference>
<dbReference type="Gene3D" id="3.90.1200.10">
    <property type="match status" value="1"/>
</dbReference>
<comment type="caution">
    <text evidence="3">The sequence shown here is derived from an EMBL/GenBank/DDBJ whole genome shotgun (WGS) entry which is preliminary data.</text>
</comment>
<dbReference type="RefSeq" id="XP_056050279.1">
    <property type="nucleotide sequence ID" value="XM_056193219.1"/>
</dbReference>
<dbReference type="SUPFAM" id="SSF56112">
    <property type="entry name" value="Protein kinase-like (PK-like)"/>
    <property type="match status" value="1"/>
</dbReference>